<feature type="transmembrane region" description="Helical" evidence="12">
    <location>
        <begin position="6"/>
        <end position="31"/>
    </location>
</feature>
<evidence type="ECO:0000256" key="12">
    <source>
        <dbReference type="SAM" id="Phobius"/>
    </source>
</evidence>
<feature type="transmembrane region" description="Helical" evidence="12">
    <location>
        <begin position="100"/>
        <end position="120"/>
    </location>
</feature>
<organism evidence="15 16">
    <name type="scientific">Egicoccus halophilus</name>
    <dbReference type="NCBI Taxonomy" id="1670830"/>
    <lineage>
        <taxon>Bacteria</taxon>
        <taxon>Bacillati</taxon>
        <taxon>Actinomycetota</taxon>
        <taxon>Nitriliruptoria</taxon>
        <taxon>Egicoccales</taxon>
        <taxon>Egicoccaceae</taxon>
        <taxon>Egicoccus</taxon>
    </lineage>
</organism>
<evidence type="ECO:0000256" key="5">
    <source>
        <dbReference type="ARBA" id="ARBA00022737"/>
    </source>
</evidence>
<evidence type="ECO:0000259" key="14">
    <source>
        <dbReference type="PROSITE" id="PS51846"/>
    </source>
</evidence>
<evidence type="ECO:0000256" key="3">
    <source>
        <dbReference type="ARBA" id="ARBA00022475"/>
    </source>
</evidence>
<dbReference type="Pfam" id="PF03471">
    <property type="entry name" value="CorC_HlyC"/>
    <property type="match status" value="1"/>
</dbReference>
<dbReference type="InterPro" id="IPR005170">
    <property type="entry name" value="Transptr-assoc_dom"/>
</dbReference>
<dbReference type="PROSITE" id="PS51846">
    <property type="entry name" value="CNNM"/>
    <property type="match status" value="1"/>
</dbReference>
<dbReference type="RefSeq" id="WP_205745504.1">
    <property type="nucleotide sequence ID" value="NZ_BMHA01000004.1"/>
</dbReference>
<keyword evidence="3" id="KW-1003">Cell membrane</keyword>
<evidence type="ECO:0000256" key="4">
    <source>
        <dbReference type="ARBA" id="ARBA00022692"/>
    </source>
</evidence>
<dbReference type="InterPro" id="IPR044751">
    <property type="entry name" value="Ion_transp-like_CBS"/>
</dbReference>
<evidence type="ECO:0000256" key="9">
    <source>
        <dbReference type="PROSITE-ProRule" id="PRU00703"/>
    </source>
</evidence>
<evidence type="ECO:0000256" key="8">
    <source>
        <dbReference type="ARBA" id="ARBA00023136"/>
    </source>
</evidence>
<feature type="domain" description="CBS" evidence="13">
    <location>
        <begin position="273"/>
        <end position="330"/>
    </location>
</feature>
<comment type="subcellular location">
    <subcellularLocation>
        <location evidence="1">Cell membrane</location>
        <topology evidence="1">Multi-pass membrane protein</topology>
    </subcellularLocation>
</comment>
<dbReference type="Pfam" id="PF01595">
    <property type="entry name" value="CNNM"/>
    <property type="match status" value="1"/>
</dbReference>
<dbReference type="Gene3D" id="3.10.580.10">
    <property type="entry name" value="CBS-domain"/>
    <property type="match status" value="1"/>
</dbReference>
<dbReference type="SMART" id="SM01091">
    <property type="entry name" value="CorC_HlyC"/>
    <property type="match status" value="1"/>
</dbReference>
<accession>A0A8J3ERR4</accession>
<evidence type="ECO:0000256" key="6">
    <source>
        <dbReference type="ARBA" id="ARBA00022989"/>
    </source>
</evidence>
<evidence type="ECO:0000256" key="2">
    <source>
        <dbReference type="ARBA" id="ARBA00006337"/>
    </source>
</evidence>
<comment type="similarity">
    <text evidence="2">Belongs to the UPF0053 family.</text>
</comment>
<dbReference type="PANTHER" id="PTHR43099:SF5">
    <property type="entry name" value="HLYC_CORC FAMILY TRANSPORTER"/>
    <property type="match status" value="1"/>
</dbReference>
<evidence type="ECO:0000256" key="11">
    <source>
        <dbReference type="SAM" id="MobiDB-lite"/>
    </source>
</evidence>
<feature type="transmembrane region" description="Helical" evidence="12">
    <location>
        <begin position="132"/>
        <end position="154"/>
    </location>
</feature>
<feature type="transmembrane region" description="Helical" evidence="12">
    <location>
        <begin position="59"/>
        <end position="80"/>
    </location>
</feature>
<proteinExistence type="inferred from homology"/>
<dbReference type="InterPro" id="IPR002550">
    <property type="entry name" value="CNNM"/>
</dbReference>
<keyword evidence="8 10" id="KW-0472">Membrane</keyword>
<evidence type="ECO:0000313" key="15">
    <source>
        <dbReference type="EMBL" id="GGI05530.1"/>
    </source>
</evidence>
<evidence type="ECO:0000256" key="10">
    <source>
        <dbReference type="PROSITE-ProRule" id="PRU01193"/>
    </source>
</evidence>
<evidence type="ECO:0000313" key="16">
    <source>
        <dbReference type="Proteomes" id="UP000650511"/>
    </source>
</evidence>
<dbReference type="InterPro" id="IPR046342">
    <property type="entry name" value="CBS_dom_sf"/>
</dbReference>
<protein>
    <submittedName>
        <fullName evidence="15">Membrane protein</fullName>
    </submittedName>
</protein>
<evidence type="ECO:0000259" key="13">
    <source>
        <dbReference type="PROSITE" id="PS51371"/>
    </source>
</evidence>
<dbReference type="SUPFAM" id="SSF56176">
    <property type="entry name" value="FAD-binding/transporter-associated domain-like"/>
    <property type="match status" value="1"/>
</dbReference>
<comment type="caution">
    <text evidence="15">The sequence shown here is derived from an EMBL/GenBank/DDBJ whole genome shotgun (WGS) entry which is preliminary data.</text>
</comment>
<reference evidence="15" key="2">
    <citation type="submission" date="2020-09" db="EMBL/GenBank/DDBJ databases">
        <authorList>
            <person name="Sun Q."/>
            <person name="Zhou Y."/>
        </authorList>
    </citation>
    <scope>NUCLEOTIDE SEQUENCE</scope>
    <source>
        <strain evidence="15">CGMCC 1.14988</strain>
    </source>
</reference>
<dbReference type="InterPro" id="IPR000644">
    <property type="entry name" value="CBS_dom"/>
</dbReference>
<sequence length="432" mass="45796">MNDIGVQLGLVAFLIVLNAAFAGSEIALISLREGQLARLEQRSTAGRALAQLAREPNRFLSTIQIGITLAGFLASATAAVALAEPLVEPLSFLGGAARPAAILTITLGLTFVTLVFGELAPKRLAMQRAESWGLLAARPLMLVSKVVAPAIWLLSLATDLTVRLFRGDPDVDRQAVTSEEIRDLVAAQTSYTDQQRQIIDGALEVADRTLRQIVVPRSRVVALAADTPVEQALRRLAAAGHSRAPVFTDELDDADRTVSVLGLVGRAGLVGDHARPATALPESLNAVVALRELQSARQQLALVVSEHGGVEGIITVEDLVEELVGEIYDEHDRDVQTVVREAGGAMVVPGSFPVHDLEDLGVPVEVDDGEAITIGGLVVEQLGRIPVAGDRIALAGRGFEVLSVRRRIAERVRIEAPPHASPSTAPTTPPSE</sequence>
<feature type="compositionally biased region" description="Low complexity" evidence="11">
    <location>
        <begin position="417"/>
        <end position="426"/>
    </location>
</feature>
<dbReference type="InterPro" id="IPR016169">
    <property type="entry name" value="FAD-bd_PCMH_sub2"/>
</dbReference>
<dbReference type="GO" id="GO:0050660">
    <property type="term" value="F:flavin adenine dinucleotide binding"/>
    <property type="evidence" value="ECO:0007669"/>
    <property type="project" value="InterPro"/>
</dbReference>
<feature type="domain" description="CNNM transmembrane" evidence="14">
    <location>
        <begin position="1"/>
        <end position="203"/>
    </location>
</feature>
<feature type="region of interest" description="Disordered" evidence="11">
    <location>
        <begin position="413"/>
        <end position="432"/>
    </location>
</feature>
<keyword evidence="7 9" id="KW-0129">CBS domain</keyword>
<dbReference type="Pfam" id="PF00571">
    <property type="entry name" value="CBS"/>
    <property type="match status" value="2"/>
</dbReference>
<evidence type="ECO:0000256" key="1">
    <source>
        <dbReference type="ARBA" id="ARBA00004651"/>
    </source>
</evidence>
<evidence type="ECO:0000256" key="7">
    <source>
        <dbReference type="ARBA" id="ARBA00023122"/>
    </source>
</evidence>
<dbReference type="SUPFAM" id="SSF54631">
    <property type="entry name" value="CBS-domain pair"/>
    <property type="match status" value="1"/>
</dbReference>
<name>A0A8J3ERR4_9ACTN</name>
<dbReference type="EMBL" id="BMHA01000004">
    <property type="protein sequence ID" value="GGI05530.1"/>
    <property type="molecule type" value="Genomic_DNA"/>
</dbReference>
<dbReference type="GO" id="GO:0005886">
    <property type="term" value="C:plasma membrane"/>
    <property type="evidence" value="ECO:0007669"/>
    <property type="project" value="UniProtKB-SubCell"/>
</dbReference>
<keyword evidence="16" id="KW-1185">Reference proteome</keyword>
<keyword evidence="6 10" id="KW-1133">Transmembrane helix</keyword>
<dbReference type="AlphaFoldDB" id="A0A8J3ERR4"/>
<dbReference type="InterPro" id="IPR036318">
    <property type="entry name" value="FAD-bd_PCMH-like_sf"/>
</dbReference>
<keyword evidence="5" id="KW-0677">Repeat</keyword>
<reference evidence="15" key="1">
    <citation type="journal article" date="2014" name="Int. J. Syst. Evol. Microbiol.">
        <title>Complete genome sequence of Corynebacterium casei LMG S-19264T (=DSM 44701T), isolated from a smear-ripened cheese.</title>
        <authorList>
            <consortium name="US DOE Joint Genome Institute (JGI-PGF)"/>
            <person name="Walter F."/>
            <person name="Albersmeier A."/>
            <person name="Kalinowski J."/>
            <person name="Ruckert C."/>
        </authorList>
    </citation>
    <scope>NUCLEOTIDE SEQUENCE</scope>
    <source>
        <strain evidence="15">CGMCC 1.14988</strain>
    </source>
</reference>
<dbReference type="InterPro" id="IPR051676">
    <property type="entry name" value="UPF0053_domain"/>
</dbReference>
<gene>
    <name evidence="15" type="ORF">GCM10011354_14560</name>
</gene>
<dbReference type="PANTHER" id="PTHR43099">
    <property type="entry name" value="UPF0053 PROTEIN YRKA"/>
    <property type="match status" value="1"/>
</dbReference>
<dbReference type="PROSITE" id="PS51371">
    <property type="entry name" value="CBS"/>
    <property type="match status" value="1"/>
</dbReference>
<dbReference type="Gene3D" id="3.30.465.10">
    <property type="match status" value="1"/>
</dbReference>
<dbReference type="CDD" id="cd04590">
    <property type="entry name" value="CBS_pair_CorC_HlyC_assoc"/>
    <property type="match status" value="1"/>
</dbReference>
<dbReference type="Proteomes" id="UP000650511">
    <property type="component" value="Unassembled WGS sequence"/>
</dbReference>
<keyword evidence="4 10" id="KW-0812">Transmembrane</keyword>